<dbReference type="Pfam" id="PF14868">
    <property type="entry name" value="DUF4487"/>
    <property type="match status" value="1"/>
</dbReference>
<dbReference type="OrthoDB" id="6088000at2759"/>
<accession>A0A7E5VLZ0</accession>
<gene>
    <name evidence="2" type="primary">LOC113494964</name>
</gene>
<evidence type="ECO:0000313" key="1">
    <source>
        <dbReference type="Proteomes" id="UP000322000"/>
    </source>
</evidence>
<protein>
    <submittedName>
        <fullName evidence="2">Uncharacterized protein C1orf112 homolog</fullName>
    </submittedName>
</protein>
<dbReference type="AlphaFoldDB" id="A0A7E5VLZ0"/>
<dbReference type="PANTHER" id="PTHR16071">
    <property type="entry name" value="CHROMOSOME 1 OPEN READING FRAME 112"/>
    <property type="match status" value="1"/>
</dbReference>
<reference evidence="2" key="1">
    <citation type="submission" date="2025-08" db="UniProtKB">
        <authorList>
            <consortium name="RefSeq"/>
        </authorList>
    </citation>
    <scope>IDENTIFICATION</scope>
</reference>
<dbReference type="InParanoid" id="A0A7E5VLZ0"/>
<dbReference type="GeneID" id="113494964"/>
<keyword evidence="1" id="KW-1185">Reference proteome</keyword>
<dbReference type="RefSeq" id="XP_026729314.1">
    <property type="nucleotide sequence ID" value="XM_026873513.1"/>
</dbReference>
<dbReference type="Proteomes" id="UP000322000">
    <property type="component" value="Chromosome 1"/>
</dbReference>
<evidence type="ECO:0000313" key="2">
    <source>
        <dbReference type="RefSeq" id="XP_026729314.1"/>
    </source>
</evidence>
<dbReference type="PANTHER" id="PTHR16071:SF2">
    <property type="entry name" value="FIGNL1-INTERACTING REGULATOR OF RECOMBINATION AND MITOSIS"/>
    <property type="match status" value="1"/>
</dbReference>
<proteinExistence type="predicted"/>
<dbReference type="KEGG" id="tnl:113494964"/>
<dbReference type="InterPro" id="IPR027902">
    <property type="entry name" value="DUF4487"/>
</dbReference>
<name>A0A7E5VLZ0_TRINI</name>
<sequence length="893" mass="102434">MDDSQSSDFLSESTDIFCNSPTEEVTMDSDTYKSQVTSTKFAFSGIRKEIKRTSFSVKFSTLLDDCSTCVTQSLDLITELLSGTSFKQNILVEYMNNVVFLLQSLSDLIKHVIETISVSCCSMKTFPTVTGHIIKLVFTHCKDSESLYGNKLNYVEQQLKDLFRSCHELQLTYLMVLEKHIIFDLTEKEEQDILTSALDINLKIGEIVQSLDVKTMAEQWKAYTMICEKYSHCLKDKRIYSNCTKILCAMITSNMKTALEENLEEKVALRSLKVSSFTIKILIRVCNTFRQASIKDHQGIVELLLYVFVYNEAYLLTMAGKTLQFINLFNNNVSSPVNSLLAELLVDENFVDCICNYNVNKIERDDKLLGLLLLVIAVIRILLQKHTDQSLNVQKYKLINAVYKLLPYCYVWFNLGLRFKCDKPSRQYQTYGLYEHVLTHTAALSAVCNTEEIHLLENKMMEAILSTECSSAMFSSNLWLLIARISPRQYLQGVVVSLCKLYQKLEKNTFAESPQRVHLTHTITALYETMVNEDKMKLYSMFSIYEDRNASLWTCLKLYNLPNEAQMNAEDIVLDKFRTQLRNLTATENFEDVNFLINTIHSASTCSLVNREEEMESLFIEAWTKACPKNTQHLIKSLDAGTVWYYKYLEAMVQLTNSMEHVFHGHSANVMKVLHSVSNIVQSGYKELKLLLINILCKLANFETSVMNKHVADSILTQTFSKLFQDTDLNVKNKLFIMLRKYRTDVLDNILSTIADGDESLRDTWDCFITHGRLKRENFELKEQLLLVSSFKYCHKCVENVAVTNSGSVTMEKAVSNNFDFVDIDSLFDADSDAEPACKKAKLNSNEVEQIISRLEHDVTSLYEASLIKENTFSSEQKHRIKIVCNTLNNIID</sequence>
<organism evidence="1 2">
    <name type="scientific">Trichoplusia ni</name>
    <name type="common">Cabbage looper</name>
    <dbReference type="NCBI Taxonomy" id="7111"/>
    <lineage>
        <taxon>Eukaryota</taxon>
        <taxon>Metazoa</taxon>
        <taxon>Ecdysozoa</taxon>
        <taxon>Arthropoda</taxon>
        <taxon>Hexapoda</taxon>
        <taxon>Insecta</taxon>
        <taxon>Pterygota</taxon>
        <taxon>Neoptera</taxon>
        <taxon>Endopterygota</taxon>
        <taxon>Lepidoptera</taxon>
        <taxon>Glossata</taxon>
        <taxon>Ditrysia</taxon>
        <taxon>Noctuoidea</taxon>
        <taxon>Noctuidae</taxon>
        <taxon>Plusiinae</taxon>
        <taxon>Trichoplusia</taxon>
    </lineage>
</organism>